<dbReference type="InterPro" id="IPR013655">
    <property type="entry name" value="PAS_fold_3"/>
</dbReference>
<feature type="domain" description="PAC" evidence="8">
    <location>
        <begin position="431"/>
        <end position="485"/>
    </location>
</feature>
<evidence type="ECO:0000259" key="6">
    <source>
        <dbReference type="PROSITE" id="PS50109"/>
    </source>
</evidence>
<sequence>MADEMLDMISDALVVVQQDGMPVYCNSAARMLLPEGVLLGAENFYTLFPAQDQDKMLHAFKLAQLGNPVPVTPSFSSAQTSSQTICWTVRWQPAKGVWYCIGRGIDAPASGSRLQRSLCITGVAGFDYDRLADVFTYISPNINILFGLPPATTFDLAAFWERVHPDDVERMRGELYATEGQPARTQHQYRIVHPDGRLVYIQHYRELHYDAAGKHSRSENTLQDVSSGMLSLQALLKSEKRYRALVSGGSDLVGIVAPQGQYIYVGASVTHLLGYFPGELVGRSAFELIHPDDLPALQQQLEKVLPEKSIRFAPYRFCNKAGEWRWMDTRVTNLVDDPDINGLVVNSRDITEEKIQTDKLHELSLIAEKTSQAILTTNHHHRITWANKAFCDISGYSVEEVLGKMPQELFSSANTEVEQHDNIQLQLELGQSLHQELFCHSKDGKPYWMNLHIQPMYNEARQQLQYIAIGKDITQRKEAEAELARSEQKFKALVQEGTDLIVIIDEVGNFTYCSDNVRKAMGYEAHELLHKPLLQFIHPQDVESTLAGIHRVKTGQQLQGVRHRFRRKDGQYVWLESKGANHYDNPLIGGMIVNARDIDRQVELQQKLDAAERSKQKAITSAVIKAQESERSKMGLELHDNVNQVLTTVKLYNEMFLSGYCEDRSLLERSSRYLQECINEIRSISKRLSAPTLGKITLHDSVHDLVESINLTNKLQISFHPVGIFGLQIAEDMHLGIYRIIQEGLNNVIKYAQAGTAEIRLEFTDGLLQLVITDDGKGFDTSTRSTGIGITNMKTRAESLNGIFQLRSAPGAGCTIEVSFCLPV</sequence>
<evidence type="ECO:0000256" key="1">
    <source>
        <dbReference type="ARBA" id="ARBA00000085"/>
    </source>
</evidence>
<protein>
    <recommendedName>
        <fullName evidence="2">histidine kinase</fullName>
        <ecNumber evidence="2">2.7.13.3</ecNumber>
    </recommendedName>
</protein>
<gene>
    <name evidence="9" type="ORF">SAMN05444008_11580</name>
</gene>
<accession>A0A1M5G325</accession>
<dbReference type="PROSITE" id="PS50109">
    <property type="entry name" value="HIS_KIN"/>
    <property type="match status" value="1"/>
</dbReference>
<dbReference type="AlphaFoldDB" id="A0A1M5G325"/>
<dbReference type="SMART" id="SM00387">
    <property type="entry name" value="HATPase_c"/>
    <property type="match status" value="1"/>
</dbReference>
<dbReference type="STRING" id="1302690.BUE76_10715"/>
<evidence type="ECO:0000259" key="8">
    <source>
        <dbReference type="PROSITE" id="PS50113"/>
    </source>
</evidence>
<dbReference type="Gene3D" id="1.20.5.1930">
    <property type="match status" value="1"/>
</dbReference>
<dbReference type="PANTHER" id="PTHR43304">
    <property type="entry name" value="PHYTOCHROME-LIKE PROTEIN CPH1"/>
    <property type="match status" value="1"/>
</dbReference>
<name>A0A1M5G325_9BACT</name>
<dbReference type="InterPro" id="IPR001610">
    <property type="entry name" value="PAC"/>
</dbReference>
<dbReference type="InterPro" id="IPR036890">
    <property type="entry name" value="HATPase_C_sf"/>
</dbReference>
<dbReference type="InterPro" id="IPR000014">
    <property type="entry name" value="PAS"/>
</dbReference>
<dbReference type="EMBL" id="FQUO01000015">
    <property type="protein sequence ID" value="SHF98123.1"/>
    <property type="molecule type" value="Genomic_DNA"/>
</dbReference>
<dbReference type="SUPFAM" id="SSF55874">
    <property type="entry name" value="ATPase domain of HSP90 chaperone/DNA topoisomerase II/histidine kinase"/>
    <property type="match status" value="1"/>
</dbReference>
<dbReference type="Pfam" id="PF13426">
    <property type="entry name" value="PAS_9"/>
    <property type="match status" value="1"/>
</dbReference>
<dbReference type="InterPro" id="IPR052162">
    <property type="entry name" value="Sensor_kinase/Photoreceptor"/>
</dbReference>
<keyword evidence="5" id="KW-0418">Kinase</keyword>
<dbReference type="PROSITE" id="PS50112">
    <property type="entry name" value="PAS"/>
    <property type="match status" value="3"/>
</dbReference>
<keyword evidence="3" id="KW-0597">Phosphoprotein</keyword>
<evidence type="ECO:0000256" key="3">
    <source>
        <dbReference type="ARBA" id="ARBA00022553"/>
    </source>
</evidence>
<dbReference type="CDD" id="cd16917">
    <property type="entry name" value="HATPase_UhpB-NarQ-NarX-like"/>
    <property type="match status" value="1"/>
</dbReference>
<organism evidence="9 10">
    <name type="scientific">Cnuella takakiae</name>
    <dbReference type="NCBI Taxonomy" id="1302690"/>
    <lineage>
        <taxon>Bacteria</taxon>
        <taxon>Pseudomonadati</taxon>
        <taxon>Bacteroidota</taxon>
        <taxon>Chitinophagia</taxon>
        <taxon>Chitinophagales</taxon>
        <taxon>Chitinophagaceae</taxon>
        <taxon>Cnuella</taxon>
    </lineage>
</organism>
<dbReference type="Gene3D" id="3.30.565.10">
    <property type="entry name" value="Histidine kinase-like ATPase, C-terminal domain"/>
    <property type="match status" value="1"/>
</dbReference>
<keyword evidence="10" id="KW-1185">Reference proteome</keyword>
<dbReference type="SUPFAM" id="SSF55785">
    <property type="entry name" value="PYP-like sensor domain (PAS domain)"/>
    <property type="match status" value="4"/>
</dbReference>
<evidence type="ECO:0000313" key="10">
    <source>
        <dbReference type="Proteomes" id="UP000184368"/>
    </source>
</evidence>
<feature type="domain" description="Histidine kinase" evidence="6">
    <location>
        <begin position="637"/>
        <end position="824"/>
    </location>
</feature>
<feature type="domain" description="PAC" evidence="8">
    <location>
        <begin position="311"/>
        <end position="362"/>
    </location>
</feature>
<evidence type="ECO:0000259" key="7">
    <source>
        <dbReference type="PROSITE" id="PS50112"/>
    </source>
</evidence>
<dbReference type="Gene3D" id="2.10.70.100">
    <property type="match status" value="1"/>
</dbReference>
<evidence type="ECO:0000256" key="5">
    <source>
        <dbReference type="ARBA" id="ARBA00022777"/>
    </source>
</evidence>
<dbReference type="EC" id="2.7.13.3" evidence="2"/>
<evidence type="ECO:0000313" key="9">
    <source>
        <dbReference type="EMBL" id="SHF98123.1"/>
    </source>
</evidence>
<keyword evidence="4" id="KW-0808">Transferase</keyword>
<dbReference type="Proteomes" id="UP000184368">
    <property type="component" value="Unassembled WGS sequence"/>
</dbReference>
<dbReference type="Pfam" id="PF08447">
    <property type="entry name" value="PAS_3"/>
    <property type="match status" value="3"/>
</dbReference>
<comment type="catalytic activity">
    <reaction evidence="1">
        <text>ATP + protein L-histidine = ADP + protein N-phospho-L-histidine.</text>
        <dbReference type="EC" id="2.7.13.3"/>
    </reaction>
</comment>
<dbReference type="PANTHER" id="PTHR43304:SF1">
    <property type="entry name" value="PAC DOMAIN-CONTAINING PROTEIN"/>
    <property type="match status" value="1"/>
</dbReference>
<feature type="domain" description="PAC" evidence="8">
    <location>
        <begin position="559"/>
        <end position="610"/>
    </location>
</feature>
<dbReference type="InterPro" id="IPR005467">
    <property type="entry name" value="His_kinase_dom"/>
</dbReference>
<dbReference type="CDD" id="cd00130">
    <property type="entry name" value="PAS"/>
    <property type="match status" value="4"/>
</dbReference>
<dbReference type="Pfam" id="PF02518">
    <property type="entry name" value="HATPase_c"/>
    <property type="match status" value="1"/>
</dbReference>
<feature type="domain" description="PAS" evidence="7">
    <location>
        <begin position="238"/>
        <end position="308"/>
    </location>
</feature>
<feature type="domain" description="PAS" evidence="7">
    <location>
        <begin position="359"/>
        <end position="404"/>
    </location>
</feature>
<dbReference type="PROSITE" id="PS50113">
    <property type="entry name" value="PAC"/>
    <property type="match status" value="3"/>
</dbReference>
<dbReference type="GO" id="GO:0004673">
    <property type="term" value="F:protein histidine kinase activity"/>
    <property type="evidence" value="ECO:0007669"/>
    <property type="project" value="UniProtKB-EC"/>
</dbReference>
<dbReference type="Gene3D" id="3.30.450.20">
    <property type="entry name" value="PAS domain"/>
    <property type="match status" value="4"/>
</dbReference>
<dbReference type="NCBIfam" id="TIGR00229">
    <property type="entry name" value="sensory_box"/>
    <property type="match status" value="3"/>
</dbReference>
<feature type="domain" description="PAS" evidence="7">
    <location>
        <begin position="486"/>
        <end position="556"/>
    </location>
</feature>
<dbReference type="InterPro" id="IPR003594">
    <property type="entry name" value="HATPase_dom"/>
</dbReference>
<dbReference type="SMART" id="SM00091">
    <property type="entry name" value="PAS"/>
    <property type="match status" value="5"/>
</dbReference>
<evidence type="ECO:0000256" key="4">
    <source>
        <dbReference type="ARBA" id="ARBA00022679"/>
    </source>
</evidence>
<dbReference type="InterPro" id="IPR000700">
    <property type="entry name" value="PAS-assoc_C"/>
</dbReference>
<dbReference type="InterPro" id="IPR035965">
    <property type="entry name" value="PAS-like_dom_sf"/>
</dbReference>
<reference evidence="9 10" key="1">
    <citation type="submission" date="2016-11" db="EMBL/GenBank/DDBJ databases">
        <authorList>
            <person name="Jaros S."/>
            <person name="Januszkiewicz K."/>
            <person name="Wedrychowicz H."/>
        </authorList>
    </citation>
    <scope>NUCLEOTIDE SEQUENCE [LARGE SCALE GENOMIC DNA]</scope>
    <source>
        <strain evidence="9 10">DSM 26897</strain>
    </source>
</reference>
<evidence type="ECO:0000256" key="2">
    <source>
        <dbReference type="ARBA" id="ARBA00012438"/>
    </source>
</evidence>
<dbReference type="SMART" id="SM00086">
    <property type="entry name" value="PAC"/>
    <property type="match status" value="4"/>
</dbReference>
<proteinExistence type="predicted"/>